<feature type="signal peptide" evidence="4">
    <location>
        <begin position="1"/>
        <end position="22"/>
    </location>
</feature>
<dbReference type="SMART" id="SM00409">
    <property type="entry name" value="IG"/>
    <property type="match status" value="1"/>
</dbReference>
<dbReference type="PANTHER" id="PTHR45999">
    <property type="entry name" value="UNC-13-4A, ISOFORM B"/>
    <property type="match status" value="1"/>
</dbReference>
<feature type="domain" description="Ig-like" evidence="6">
    <location>
        <begin position="23"/>
        <end position="155"/>
    </location>
</feature>
<evidence type="ECO:0000256" key="1">
    <source>
        <dbReference type="ARBA" id="ARBA00005823"/>
    </source>
</evidence>
<dbReference type="InterPro" id="IPR052095">
    <property type="entry name" value="UNC-13_domain"/>
</dbReference>
<dbReference type="PROSITE" id="PS51259">
    <property type="entry name" value="MHD2"/>
    <property type="match status" value="1"/>
</dbReference>
<dbReference type="Pfam" id="PF07686">
    <property type="entry name" value="V-set"/>
    <property type="match status" value="1"/>
</dbReference>
<dbReference type="PANTHER" id="PTHR45999:SF3">
    <property type="entry name" value="PROTEIN UNC-13 HOMOLOG D"/>
    <property type="match status" value="1"/>
</dbReference>
<dbReference type="GO" id="GO:0006887">
    <property type="term" value="P:exocytosis"/>
    <property type="evidence" value="ECO:0007669"/>
    <property type="project" value="UniProtKB-KW"/>
</dbReference>
<organism evidence="8 9">
    <name type="scientific">Pogonophryne albipinna</name>
    <dbReference type="NCBI Taxonomy" id="1090488"/>
    <lineage>
        <taxon>Eukaryota</taxon>
        <taxon>Metazoa</taxon>
        <taxon>Chordata</taxon>
        <taxon>Craniata</taxon>
        <taxon>Vertebrata</taxon>
        <taxon>Euteleostomi</taxon>
        <taxon>Actinopterygii</taxon>
        <taxon>Neopterygii</taxon>
        <taxon>Teleostei</taxon>
        <taxon>Neoteleostei</taxon>
        <taxon>Acanthomorphata</taxon>
        <taxon>Eupercaria</taxon>
        <taxon>Perciformes</taxon>
        <taxon>Notothenioidei</taxon>
        <taxon>Pogonophryne</taxon>
    </lineage>
</organism>
<dbReference type="FunFam" id="2.60.40.10:FF:001953">
    <property type="entry name" value="V-set and transmembrane domain containing 4b"/>
    <property type="match status" value="1"/>
</dbReference>
<dbReference type="SUPFAM" id="SSF48726">
    <property type="entry name" value="Immunoglobulin"/>
    <property type="match status" value="1"/>
</dbReference>
<feature type="region of interest" description="Disordered" evidence="3">
    <location>
        <begin position="438"/>
        <end position="459"/>
    </location>
</feature>
<accession>A0AAD6FPB3</accession>
<dbReference type="InterPro" id="IPR013106">
    <property type="entry name" value="Ig_V-set"/>
</dbReference>
<dbReference type="InterPro" id="IPR035892">
    <property type="entry name" value="C2_domain_sf"/>
</dbReference>
<comment type="similarity">
    <text evidence="1">Belongs to the unc-13 family.</text>
</comment>
<dbReference type="InterPro" id="IPR007110">
    <property type="entry name" value="Ig-like_dom"/>
</dbReference>
<evidence type="ECO:0000256" key="4">
    <source>
        <dbReference type="SAM" id="SignalP"/>
    </source>
</evidence>
<keyword evidence="2" id="KW-0268">Exocytosis</keyword>
<evidence type="ECO:0000256" key="2">
    <source>
        <dbReference type="ARBA" id="ARBA00022483"/>
    </source>
</evidence>
<dbReference type="PROSITE" id="PS50835">
    <property type="entry name" value="IG_LIKE"/>
    <property type="match status" value="1"/>
</dbReference>
<name>A0AAD6FPB3_9TELE</name>
<dbReference type="InterPro" id="IPR013783">
    <property type="entry name" value="Ig-like_fold"/>
</dbReference>
<protein>
    <submittedName>
        <fullName evidence="8">Uncharacterized protein</fullName>
    </submittedName>
</protein>
<comment type="caution">
    <text evidence="8">The sequence shown here is derived from an EMBL/GenBank/DDBJ whole genome shotgun (WGS) entry which is preliminary data.</text>
</comment>
<gene>
    <name evidence="8" type="ORF">JOQ06_027247</name>
</gene>
<evidence type="ECO:0000259" key="5">
    <source>
        <dbReference type="PROSITE" id="PS50004"/>
    </source>
</evidence>
<evidence type="ECO:0000259" key="6">
    <source>
        <dbReference type="PROSITE" id="PS50835"/>
    </source>
</evidence>
<dbReference type="SUPFAM" id="SSF49562">
    <property type="entry name" value="C2 domain (Calcium/lipid-binding domain, CaLB)"/>
    <property type="match status" value="1"/>
</dbReference>
<dbReference type="InterPro" id="IPR000008">
    <property type="entry name" value="C2_dom"/>
</dbReference>
<dbReference type="GO" id="GO:0070382">
    <property type="term" value="C:exocytic vesicle"/>
    <property type="evidence" value="ECO:0007669"/>
    <property type="project" value="TreeGrafter"/>
</dbReference>
<feature type="domain" description="C2" evidence="5">
    <location>
        <begin position="276"/>
        <end position="402"/>
    </location>
</feature>
<evidence type="ECO:0000259" key="7">
    <source>
        <dbReference type="PROSITE" id="PS51259"/>
    </source>
</evidence>
<dbReference type="AlphaFoldDB" id="A0AAD6FPB3"/>
<proteinExistence type="inferred from homology"/>
<dbReference type="InterPro" id="IPR036179">
    <property type="entry name" value="Ig-like_dom_sf"/>
</dbReference>
<dbReference type="CDD" id="cd04009">
    <property type="entry name" value="C2B_Munc13-like"/>
    <property type="match status" value="1"/>
</dbReference>
<evidence type="ECO:0000313" key="9">
    <source>
        <dbReference type="Proteomes" id="UP001219934"/>
    </source>
</evidence>
<dbReference type="Gene3D" id="2.60.40.10">
    <property type="entry name" value="Immunoglobulins"/>
    <property type="match status" value="1"/>
</dbReference>
<reference evidence="8" key="1">
    <citation type="submission" date="2022-11" db="EMBL/GenBank/DDBJ databases">
        <title>Chromosome-level genome of Pogonophryne albipinna.</title>
        <authorList>
            <person name="Jo E."/>
        </authorList>
    </citation>
    <scope>NUCLEOTIDE SEQUENCE</scope>
    <source>
        <strain evidence="8">SGF0006</strain>
        <tissue evidence="8">Muscle</tissue>
    </source>
</reference>
<keyword evidence="4" id="KW-0732">Signal</keyword>
<dbReference type="InterPro" id="IPR003599">
    <property type="entry name" value="Ig_sub"/>
</dbReference>
<dbReference type="InterPro" id="IPR014772">
    <property type="entry name" value="Munc13_dom-2"/>
</dbReference>
<dbReference type="Pfam" id="PF00168">
    <property type="entry name" value="C2"/>
    <property type="match status" value="1"/>
</dbReference>
<evidence type="ECO:0000313" key="8">
    <source>
        <dbReference type="EMBL" id="KAJ4940959.1"/>
    </source>
</evidence>
<dbReference type="Proteomes" id="UP001219934">
    <property type="component" value="Unassembled WGS sequence"/>
</dbReference>
<dbReference type="PROSITE" id="PS50004">
    <property type="entry name" value="C2"/>
    <property type="match status" value="1"/>
</dbReference>
<feature type="domain" description="MHD2" evidence="7">
    <location>
        <begin position="151"/>
        <end position="261"/>
    </location>
</feature>
<feature type="chain" id="PRO_5042094275" evidence="4">
    <location>
        <begin position="23"/>
        <end position="459"/>
    </location>
</feature>
<dbReference type="SMART" id="SM00239">
    <property type="entry name" value="C2"/>
    <property type="match status" value="1"/>
</dbReference>
<sequence length="459" mass="52387">MKISSVVFALLTRALLGDWCLAINVTITPYPFTVAQEGQNITLSCVVSQRRRNAALPVVKWTFLPAGTDRPEDELLIARVNMRKARFYGNYTKSFTWPKLKLTVVKQGKIFDLVILNVSEGDRGLYMCRVQEFKKHQDRWKASSNCTAATELRVTVEWTLSGSSEVEDVESYFHPRKRRLLIPLWINSVKILHQVAAQHHQQEGLMVFCQRLQYTLQCLEQCFLAEGNGLPLDILHSDEYKALKAHLSHNSLSSWKLVEKFLEGKVWEQKVYNGEKYGAVTLLASYRRSDQRLRIEVLNAMNLLPMDSNGLSDPFVQLCLEPNHIFPEVEPRCTQIKNCDLNPLFDEAFEFLISLEQCQASGACLVVTVFDHDTLRTDDFEGEAFLGLKAIPGVAGQMEGNELSLHPDAVPAQIRLSLMHPKPKDDNILRLLESRRGEREAQAYAKKRRQREKQSQEGI</sequence>
<keyword evidence="9" id="KW-1185">Reference proteome</keyword>
<dbReference type="EMBL" id="JAPTMU010000007">
    <property type="protein sequence ID" value="KAJ4940959.1"/>
    <property type="molecule type" value="Genomic_DNA"/>
</dbReference>
<evidence type="ECO:0000256" key="3">
    <source>
        <dbReference type="SAM" id="MobiDB-lite"/>
    </source>
</evidence>
<dbReference type="Gene3D" id="2.60.40.150">
    <property type="entry name" value="C2 domain"/>
    <property type="match status" value="1"/>
</dbReference>